<dbReference type="Proteomes" id="UP000671914">
    <property type="component" value="Chromosome"/>
</dbReference>
<keyword evidence="6" id="KW-1003">Cell membrane</keyword>
<keyword evidence="2 6" id="KW-0812">Transmembrane</keyword>
<evidence type="ECO:0000313" key="9">
    <source>
        <dbReference type="Proteomes" id="UP000671914"/>
    </source>
</evidence>
<comment type="similarity">
    <text evidence="6">Belongs to the ABC-2 integral membrane protein family.</text>
</comment>
<dbReference type="PROSITE" id="PS51012">
    <property type="entry name" value="ABC_TM2"/>
    <property type="match status" value="1"/>
</dbReference>
<dbReference type="GO" id="GO:0140359">
    <property type="term" value="F:ABC-type transporter activity"/>
    <property type="evidence" value="ECO:0007669"/>
    <property type="project" value="InterPro"/>
</dbReference>
<evidence type="ECO:0000256" key="5">
    <source>
        <dbReference type="ARBA" id="ARBA00023251"/>
    </source>
</evidence>
<dbReference type="PIRSF" id="PIRSF006648">
    <property type="entry name" value="DrrB"/>
    <property type="match status" value="1"/>
</dbReference>
<keyword evidence="9" id="KW-1185">Reference proteome</keyword>
<dbReference type="RefSeq" id="WP_210901614.1">
    <property type="nucleotide sequence ID" value="NZ_CP071696.1"/>
</dbReference>
<feature type="transmembrane region" description="Helical" evidence="6">
    <location>
        <begin position="103"/>
        <end position="130"/>
    </location>
</feature>
<feature type="transmembrane region" description="Helical" evidence="6">
    <location>
        <begin position="136"/>
        <end position="159"/>
    </location>
</feature>
<keyword evidence="5" id="KW-0046">Antibiotic resistance</keyword>
<feature type="transmembrane region" description="Helical" evidence="6">
    <location>
        <begin position="222"/>
        <end position="243"/>
    </location>
</feature>
<keyword evidence="6" id="KW-0813">Transport</keyword>
<proteinExistence type="inferred from homology"/>
<dbReference type="PANTHER" id="PTHR43027:SF2">
    <property type="entry name" value="TRANSPORT PERMEASE PROTEIN"/>
    <property type="match status" value="1"/>
</dbReference>
<evidence type="ECO:0000256" key="1">
    <source>
        <dbReference type="ARBA" id="ARBA00004141"/>
    </source>
</evidence>
<protein>
    <recommendedName>
        <fullName evidence="6">Transport permease protein</fullName>
    </recommendedName>
</protein>
<comment type="subcellular location">
    <subcellularLocation>
        <location evidence="6">Cell membrane</location>
        <topology evidence="6">Multi-pass membrane protein</topology>
    </subcellularLocation>
    <subcellularLocation>
        <location evidence="1">Membrane</location>
        <topology evidence="1">Multi-pass membrane protein</topology>
    </subcellularLocation>
</comment>
<evidence type="ECO:0000256" key="6">
    <source>
        <dbReference type="RuleBase" id="RU361157"/>
    </source>
</evidence>
<evidence type="ECO:0000313" key="8">
    <source>
        <dbReference type="EMBL" id="QTX06049.1"/>
    </source>
</evidence>
<keyword evidence="4 6" id="KW-0472">Membrane</keyword>
<evidence type="ECO:0000256" key="4">
    <source>
        <dbReference type="ARBA" id="ARBA00023136"/>
    </source>
</evidence>
<evidence type="ECO:0000256" key="2">
    <source>
        <dbReference type="ARBA" id="ARBA00022692"/>
    </source>
</evidence>
<gene>
    <name evidence="8" type="ORF">G127AT_07710</name>
</gene>
<feature type="transmembrane region" description="Helical" evidence="6">
    <location>
        <begin position="166"/>
        <end position="185"/>
    </location>
</feature>
<feature type="transmembrane region" description="Helical" evidence="6">
    <location>
        <begin position="59"/>
        <end position="82"/>
    </location>
</feature>
<dbReference type="KEGG" id="aarc:G127AT_07710"/>
<keyword evidence="3 6" id="KW-1133">Transmembrane helix</keyword>
<dbReference type="GO" id="GO:0046677">
    <property type="term" value="P:response to antibiotic"/>
    <property type="evidence" value="ECO:0007669"/>
    <property type="project" value="UniProtKB-KW"/>
</dbReference>
<dbReference type="PANTHER" id="PTHR43027">
    <property type="entry name" value="DOXORUBICIN RESISTANCE ABC TRANSPORTER PERMEASE PROTEIN DRRC-RELATED"/>
    <property type="match status" value="1"/>
</dbReference>
<dbReference type="InterPro" id="IPR000412">
    <property type="entry name" value="ABC_2_transport"/>
</dbReference>
<sequence length="246" mass="25938">MNALRTLTATELRLFARTPTSVFMALLLPSLLLVLQGFVIPGMNEPMAGGSLRTIDLLIPIAFTVALLSVAVINYPTAIAGYRQLGVLRRLDVTPVGAPRVLFAQWIVSILSYAAAVAVTGAFAFLAFGASVPRNLVLVIAIIALGAVTMMAVGSIIAARAPSPQAANGIGMLVFIASLYTAGVWTPGDTMPETMRTVSGFTPLGAMSQSLTSAWYEGTATLAPILVMGAWALICSLLAIRLFRWR</sequence>
<feature type="domain" description="ABC transmembrane type-2" evidence="7">
    <location>
        <begin position="20"/>
        <end position="246"/>
    </location>
</feature>
<accession>A0A975IQ75</accession>
<dbReference type="InterPro" id="IPR052902">
    <property type="entry name" value="ABC-2_transporter"/>
</dbReference>
<dbReference type="Pfam" id="PF01061">
    <property type="entry name" value="ABC2_membrane"/>
    <property type="match status" value="1"/>
</dbReference>
<dbReference type="GO" id="GO:0043190">
    <property type="term" value="C:ATP-binding cassette (ABC) transporter complex"/>
    <property type="evidence" value="ECO:0007669"/>
    <property type="project" value="InterPro"/>
</dbReference>
<evidence type="ECO:0000259" key="7">
    <source>
        <dbReference type="PROSITE" id="PS51012"/>
    </source>
</evidence>
<evidence type="ECO:0000256" key="3">
    <source>
        <dbReference type="ARBA" id="ARBA00022989"/>
    </source>
</evidence>
<dbReference type="EMBL" id="CP071696">
    <property type="protein sequence ID" value="QTX06049.1"/>
    <property type="molecule type" value="Genomic_DNA"/>
</dbReference>
<dbReference type="InterPro" id="IPR047817">
    <property type="entry name" value="ABC2_TM_bact-type"/>
</dbReference>
<dbReference type="AlphaFoldDB" id="A0A975IQ75"/>
<name>A0A975IQ75_9MICO</name>
<dbReference type="InterPro" id="IPR013525">
    <property type="entry name" value="ABC2_TM"/>
</dbReference>
<feature type="transmembrane region" description="Helical" evidence="6">
    <location>
        <begin position="21"/>
        <end position="39"/>
    </location>
</feature>
<organism evidence="8 9">
    <name type="scientific">Agromyces archimandritae</name>
    <dbReference type="NCBI Taxonomy" id="2781962"/>
    <lineage>
        <taxon>Bacteria</taxon>
        <taxon>Bacillati</taxon>
        <taxon>Actinomycetota</taxon>
        <taxon>Actinomycetes</taxon>
        <taxon>Micrococcales</taxon>
        <taxon>Microbacteriaceae</taxon>
        <taxon>Agromyces</taxon>
    </lineage>
</organism>
<reference evidence="8" key="1">
    <citation type="submission" date="2021-03" db="EMBL/GenBank/DDBJ databases">
        <title>Agromyces archimandritus sp. nov., isolated from the cockroach Archimandrita tessellata.</title>
        <authorList>
            <person name="Guzman J."/>
            <person name="Ortuzar M."/>
            <person name="Poehlein A."/>
            <person name="Daniel R."/>
            <person name="Trujillo M."/>
            <person name="Vilcinskas A."/>
        </authorList>
    </citation>
    <scope>NUCLEOTIDE SEQUENCE</scope>
    <source>
        <strain evidence="8">G127AT</strain>
    </source>
</reference>